<evidence type="ECO:0000313" key="5">
    <source>
        <dbReference type="EMBL" id="OJJ36329.1"/>
    </source>
</evidence>
<dbReference type="InterPro" id="IPR036188">
    <property type="entry name" value="FAD/NAD-bd_sf"/>
</dbReference>
<dbReference type="OrthoDB" id="66881at2759"/>
<evidence type="ECO:0000256" key="2">
    <source>
        <dbReference type="ARBA" id="ARBA00022827"/>
    </source>
</evidence>
<keyword evidence="6" id="KW-1185">Reference proteome</keyword>
<keyword evidence="3" id="KW-0521">NADP</keyword>
<dbReference type="SUPFAM" id="SSF51905">
    <property type="entry name" value="FAD/NAD(P)-binding domain"/>
    <property type="match status" value="2"/>
</dbReference>
<accession>A0A1L9RN00</accession>
<dbReference type="STRING" id="1073089.A0A1L9RN00"/>
<keyword evidence="2" id="KW-0274">FAD</keyword>
<dbReference type="GO" id="GO:0050661">
    <property type="term" value="F:NADP binding"/>
    <property type="evidence" value="ECO:0007669"/>
    <property type="project" value="InterPro"/>
</dbReference>
<dbReference type="Proteomes" id="UP000184383">
    <property type="component" value="Unassembled WGS sequence"/>
</dbReference>
<gene>
    <name evidence="5" type="ORF">ASPWEDRAFT_109054</name>
</gene>
<dbReference type="InterPro" id="IPR020946">
    <property type="entry name" value="Flavin_mOase-like"/>
</dbReference>
<dbReference type="EMBL" id="KV878211">
    <property type="protein sequence ID" value="OJJ36329.1"/>
    <property type="molecule type" value="Genomic_DNA"/>
</dbReference>
<evidence type="ECO:0000256" key="4">
    <source>
        <dbReference type="ARBA" id="ARBA00023002"/>
    </source>
</evidence>
<reference evidence="6" key="1">
    <citation type="journal article" date="2017" name="Genome Biol.">
        <title>Comparative genomics reveals high biological diversity and specific adaptations in the industrially and medically important fungal genus Aspergillus.</title>
        <authorList>
            <person name="de Vries R.P."/>
            <person name="Riley R."/>
            <person name="Wiebenga A."/>
            <person name="Aguilar-Osorio G."/>
            <person name="Amillis S."/>
            <person name="Uchima C.A."/>
            <person name="Anderluh G."/>
            <person name="Asadollahi M."/>
            <person name="Askin M."/>
            <person name="Barry K."/>
            <person name="Battaglia E."/>
            <person name="Bayram O."/>
            <person name="Benocci T."/>
            <person name="Braus-Stromeyer S.A."/>
            <person name="Caldana C."/>
            <person name="Canovas D."/>
            <person name="Cerqueira G.C."/>
            <person name="Chen F."/>
            <person name="Chen W."/>
            <person name="Choi C."/>
            <person name="Clum A."/>
            <person name="Dos Santos R.A."/>
            <person name="Damasio A.R."/>
            <person name="Diallinas G."/>
            <person name="Emri T."/>
            <person name="Fekete E."/>
            <person name="Flipphi M."/>
            <person name="Freyberg S."/>
            <person name="Gallo A."/>
            <person name="Gournas C."/>
            <person name="Habgood R."/>
            <person name="Hainaut M."/>
            <person name="Harispe M.L."/>
            <person name="Henrissat B."/>
            <person name="Hilden K.S."/>
            <person name="Hope R."/>
            <person name="Hossain A."/>
            <person name="Karabika E."/>
            <person name="Karaffa L."/>
            <person name="Karanyi Z."/>
            <person name="Krasevec N."/>
            <person name="Kuo A."/>
            <person name="Kusch H."/>
            <person name="LaButti K."/>
            <person name="Lagendijk E.L."/>
            <person name="Lapidus A."/>
            <person name="Levasseur A."/>
            <person name="Lindquist E."/>
            <person name="Lipzen A."/>
            <person name="Logrieco A.F."/>
            <person name="MacCabe A."/>
            <person name="Maekelae M.R."/>
            <person name="Malavazi I."/>
            <person name="Melin P."/>
            <person name="Meyer V."/>
            <person name="Mielnichuk N."/>
            <person name="Miskei M."/>
            <person name="Molnar A.P."/>
            <person name="Mule G."/>
            <person name="Ngan C.Y."/>
            <person name="Orejas M."/>
            <person name="Orosz E."/>
            <person name="Ouedraogo J.P."/>
            <person name="Overkamp K.M."/>
            <person name="Park H.-S."/>
            <person name="Perrone G."/>
            <person name="Piumi F."/>
            <person name="Punt P.J."/>
            <person name="Ram A.F."/>
            <person name="Ramon A."/>
            <person name="Rauscher S."/>
            <person name="Record E."/>
            <person name="Riano-Pachon D.M."/>
            <person name="Robert V."/>
            <person name="Roehrig J."/>
            <person name="Ruller R."/>
            <person name="Salamov A."/>
            <person name="Salih N.S."/>
            <person name="Samson R.A."/>
            <person name="Sandor E."/>
            <person name="Sanguinetti M."/>
            <person name="Schuetze T."/>
            <person name="Sepcic K."/>
            <person name="Shelest E."/>
            <person name="Sherlock G."/>
            <person name="Sophianopoulou V."/>
            <person name="Squina F.M."/>
            <person name="Sun H."/>
            <person name="Susca A."/>
            <person name="Todd R.B."/>
            <person name="Tsang A."/>
            <person name="Unkles S.E."/>
            <person name="van de Wiele N."/>
            <person name="van Rossen-Uffink D."/>
            <person name="Oliveira J.V."/>
            <person name="Vesth T.C."/>
            <person name="Visser J."/>
            <person name="Yu J.-H."/>
            <person name="Zhou M."/>
            <person name="Andersen M.R."/>
            <person name="Archer D.B."/>
            <person name="Baker S.E."/>
            <person name="Benoit I."/>
            <person name="Brakhage A.A."/>
            <person name="Braus G.H."/>
            <person name="Fischer R."/>
            <person name="Frisvad J.C."/>
            <person name="Goldman G.H."/>
            <person name="Houbraken J."/>
            <person name="Oakley B."/>
            <person name="Pocsi I."/>
            <person name="Scazzocchio C."/>
            <person name="Seiboth B."/>
            <person name="vanKuyk P.A."/>
            <person name="Wortman J."/>
            <person name="Dyer P.S."/>
            <person name="Grigoriev I.V."/>
        </authorList>
    </citation>
    <scope>NUCLEOTIDE SEQUENCE [LARGE SCALE GENOMIC DNA]</scope>
    <source>
        <strain evidence="6">DTO 134E9</strain>
    </source>
</reference>
<dbReference type="InterPro" id="IPR050775">
    <property type="entry name" value="FAD-binding_Monooxygenases"/>
</dbReference>
<dbReference type="Pfam" id="PF00743">
    <property type="entry name" value="FMO-like"/>
    <property type="match status" value="1"/>
</dbReference>
<dbReference type="GO" id="GO:0050660">
    <property type="term" value="F:flavin adenine dinucleotide binding"/>
    <property type="evidence" value="ECO:0007669"/>
    <property type="project" value="InterPro"/>
</dbReference>
<evidence type="ECO:0008006" key="7">
    <source>
        <dbReference type="Google" id="ProtNLM"/>
    </source>
</evidence>
<keyword evidence="4" id="KW-0560">Oxidoreductase</keyword>
<dbReference type="AlphaFoldDB" id="A0A1L9RN00"/>
<dbReference type="RefSeq" id="XP_040690005.1">
    <property type="nucleotide sequence ID" value="XM_040828051.1"/>
</dbReference>
<dbReference type="VEuPathDB" id="FungiDB:ASPWEDRAFT_109054"/>
<keyword evidence="1" id="KW-0285">Flavoprotein</keyword>
<dbReference type="GeneID" id="63743899"/>
<dbReference type="PANTHER" id="PTHR43098">
    <property type="entry name" value="L-ORNITHINE N(5)-MONOOXYGENASE-RELATED"/>
    <property type="match status" value="1"/>
</dbReference>
<proteinExistence type="predicted"/>
<sequence length="542" mass="61208">MAQLNFDALVVGAGFGGIYACKKLVDQNLSVKVIDTAGDVGGTWYWNRYPGALSDTYSVVYRFSWDLEDLRKYPWKRNYVRQPEVLAYLQHVVERHDLRRHMQFNTKMTAADWDEDSQMWTIHTTQGTWTARYLITAMGLLNTRNYPNIPGLDSFKGDLLHTSAWPEPYSLEGKRVGVIGNGSTGVQIISAVADHVDRLVSFQRTPQYVVPSGEREISAEERQAINDRYEKVWKEMKDTTWCLGARETTIPTMSVDAEERERIFEEGWQHGGGFDFMFGTFGDIAVDEQANHEAAEFIKRKIRAIVKDPVKAEKLIPNQLYARRPLCTTNYYEKFNRENVDIVNTTETPITAITETGIETTDGAYDLDVIVCATGFDGVEGTYNVLPITGRKETLKKHWEKRATAYLGISVVDFPNFFMVTGPYSPFANIPPILEEQINFISTLISRATGLKIGDGLSPVVEVKPSAEEEWTDMCEEMSSKTLFDKTSSWLTGDNIAGKRHGIPFYLGGVKGYRKILADVVDDGYKGYKPLGQTTCNCNKEL</sequence>
<evidence type="ECO:0000256" key="3">
    <source>
        <dbReference type="ARBA" id="ARBA00022857"/>
    </source>
</evidence>
<organism evidence="5 6">
    <name type="scientific">Aspergillus wentii DTO 134E9</name>
    <dbReference type="NCBI Taxonomy" id="1073089"/>
    <lineage>
        <taxon>Eukaryota</taxon>
        <taxon>Fungi</taxon>
        <taxon>Dikarya</taxon>
        <taxon>Ascomycota</taxon>
        <taxon>Pezizomycotina</taxon>
        <taxon>Eurotiomycetes</taxon>
        <taxon>Eurotiomycetidae</taxon>
        <taxon>Eurotiales</taxon>
        <taxon>Aspergillaceae</taxon>
        <taxon>Aspergillus</taxon>
        <taxon>Aspergillus subgen. Cremei</taxon>
    </lineage>
</organism>
<name>A0A1L9RN00_ASPWE</name>
<dbReference type="PANTHER" id="PTHR43098:SF5">
    <property type="entry name" value="DUAL-FUNCTIONAL MONOOXYGENASE_METHYLTRANSFERASE PSOF"/>
    <property type="match status" value="1"/>
</dbReference>
<dbReference type="GO" id="GO:0004499">
    <property type="term" value="F:N,N-dimethylaniline monooxygenase activity"/>
    <property type="evidence" value="ECO:0007669"/>
    <property type="project" value="InterPro"/>
</dbReference>
<evidence type="ECO:0000256" key="1">
    <source>
        <dbReference type="ARBA" id="ARBA00022630"/>
    </source>
</evidence>
<protein>
    <recommendedName>
        <fullName evidence="7">FAD/NAD(P)-binding domain-containing protein</fullName>
    </recommendedName>
</protein>
<dbReference type="Gene3D" id="3.50.50.60">
    <property type="entry name" value="FAD/NAD(P)-binding domain"/>
    <property type="match status" value="2"/>
</dbReference>
<evidence type="ECO:0000313" key="6">
    <source>
        <dbReference type="Proteomes" id="UP000184383"/>
    </source>
</evidence>